<dbReference type="Proteomes" id="UP000282930">
    <property type="component" value="Chromosome"/>
</dbReference>
<protein>
    <submittedName>
        <fullName evidence="2">DNA double-strand break repair nuclease NurA</fullName>
    </submittedName>
</protein>
<proteinExistence type="predicted"/>
<keyword evidence="3" id="KW-1185">Reference proteome</keyword>
<evidence type="ECO:0000313" key="2">
    <source>
        <dbReference type="EMBL" id="AZT91663.1"/>
    </source>
</evidence>
<evidence type="ECO:0000259" key="1">
    <source>
        <dbReference type="SMART" id="SM00933"/>
    </source>
</evidence>
<feature type="domain" description="NurA" evidence="1">
    <location>
        <begin position="85"/>
        <end position="356"/>
    </location>
</feature>
<reference evidence="2 3" key="1">
    <citation type="submission" date="2018-12" db="EMBL/GenBank/DDBJ databases">
        <title>Genome sequence from the cellulolytic species, Caldicellulosiruptor changbaiensis.</title>
        <authorList>
            <person name="Blumer-Schuette S.E."/>
            <person name="Mendoza C."/>
        </authorList>
    </citation>
    <scope>NUCLEOTIDE SEQUENCE [LARGE SCALE GENOMIC DNA]</scope>
    <source>
        <strain evidence="2 3">CBS-Z</strain>
    </source>
</reference>
<dbReference type="Pfam" id="PF09376">
    <property type="entry name" value="NurA"/>
    <property type="match status" value="1"/>
</dbReference>
<dbReference type="SMART" id="SM00933">
    <property type="entry name" value="NurA"/>
    <property type="match status" value="1"/>
</dbReference>
<accession>A0A3T0D9C2</accession>
<dbReference type="KEGG" id="ccha:ELD05_08490"/>
<evidence type="ECO:0000313" key="3">
    <source>
        <dbReference type="Proteomes" id="UP000282930"/>
    </source>
</evidence>
<name>A0A3T0D9C2_9FIRM</name>
<gene>
    <name evidence="2" type="ORF">ELD05_08490</name>
</gene>
<dbReference type="AlphaFoldDB" id="A0A3T0D9C2"/>
<dbReference type="InterPro" id="IPR018977">
    <property type="entry name" value="NurA_domain"/>
</dbReference>
<dbReference type="EMBL" id="CP034791">
    <property type="protein sequence ID" value="AZT91663.1"/>
    <property type="molecule type" value="Genomic_DNA"/>
</dbReference>
<sequence>MLDLHNLVQQISEKKNVILEKEKEIKENIHEVFKFLSFLDGQKIEKVLSKIPRKDEKNEILFCLPYYSNFDEFMKGFSCEVQTNYEVFAVDGSNTEIDRHISQPYYLLNIACVEITYDNENSNFNYQTYPYIYLDEELYSRKEAQAIKSPSEISRERQTKEYMAILEYVENSLPKSELRLVLYDGNLIDWTQDRQGLRFGRRANLELERIFSVAKQKNIAVCGFISMPKNSIISNLYRIYNCEKMRIDCKECSREEKRNCEKIERIRDVFLFSHLRSGQHSNVFYTLGRAFDEFEDMDITFVYLATGYEIARIEIPVYVAKDEKWLKKCIGAIYHQCQVGFGYPISLTHAHEFSTISHQDKAAIENMLLGVGDAILPYSAKKNNKVKRIV</sequence>
<organism evidence="2 3">
    <name type="scientific">Caldicellulosiruptor changbaiensis</name>
    <dbReference type="NCBI Taxonomy" id="1222016"/>
    <lineage>
        <taxon>Bacteria</taxon>
        <taxon>Bacillati</taxon>
        <taxon>Bacillota</taxon>
        <taxon>Bacillota incertae sedis</taxon>
        <taxon>Caldicellulosiruptorales</taxon>
        <taxon>Caldicellulosiruptoraceae</taxon>
        <taxon>Caldicellulosiruptor</taxon>
    </lineage>
</organism>